<proteinExistence type="predicted"/>
<organism evidence="1">
    <name type="scientific">Arundo donax</name>
    <name type="common">Giant reed</name>
    <name type="synonym">Donax arundinaceus</name>
    <dbReference type="NCBI Taxonomy" id="35708"/>
    <lineage>
        <taxon>Eukaryota</taxon>
        <taxon>Viridiplantae</taxon>
        <taxon>Streptophyta</taxon>
        <taxon>Embryophyta</taxon>
        <taxon>Tracheophyta</taxon>
        <taxon>Spermatophyta</taxon>
        <taxon>Magnoliopsida</taxon>
        <taxon>Liliopsida</taxon>
        <taxon>Poales</taxon>
        <taxon>Poaceae</taxon>
        <taxon>PACMAD clade</taxon>
        <taxon>Arundinoideae</taxon>
        <taxon>Arundineae</taxon>
        <taxon>Arundo</taxon>
    </lineage>
</organism>
<sequence length="26" mass="2832">MLIRASIKLVLVLCHGLMVASNSESF</sequence>
<name>A0A0A9H4N4_ARUDO</name>
<reference evidence="1" key="2">
    <citation type="journal article" date="2015" name="Data Brief">
        <title>Shoot transcriptome of the giant reed, Arundo donax.</title>
        <authorList>
            <person name="Barrero R.A."/>
            <person name="Guerrero F.D."/>
            <person name="Moolhuijzen P."/>
            <person name="Goolsby J.A."/>
            <person name="Tidwell J."/>
            <person name="Bellgard S.E."/>
            <person name="Bellgard M.I."/>
        </authorList>
    </citation>
    <scope>NUCLEOTIDE SEQUENCE</scope>
    <source>
        <tissue evidence="1">Shoot tissue taken approximately 20 cm above the soil surface</tissue>
    </source>
</reference>
<accession>A0A0A9H4N4</accession>
<dbReference type="EMBL" id="GBRH01167132">
    <property type="protein sequence ID" value="JAE30764.1"/>
    <property type="molecule type" value="Transcribed_RNA"/>
</dbReference>
<dbReference type="AlphaFoldDB" id="A0A0A9H4N4"/>
<protein>
    <submittedName>
        <fullName evidence="1">Uncharacterized protein</fullName>
    </submittedName>
</protein>
<reference evidence="1" key="1">
    <citation type="submission" date="2014-09" db="EMBL/GenBank/DDBJ databases">
        <authorList>
            <person name="Magalhaes I.L.F."/>
            <person name="Oliveira U."/>
            <person name="Santos F.R."/>
            <person name="Vidigal T.H.D.A."/>
            <person name="Brescovit A.D."/>
            <person name="Santos A.J."/>
        </authorList>
    </citation>
    <scope>NUCLEOTIDE SEQUENCE</scope>
    <source>
        <tissue evidence="1">Shoot tissue taken approximately 20 cm above the soil surface</tissue>
    </source>
</reference>
<evidence type="ECO:0000313" key="1">
    <source>
        <dbReference type="EMBL" id="JAE30764.1"/>
    </source>
</evidence>